<evidence type="ECO:0000313" key="3">
    <source>
        <dbReference type="EMBL" id="TRW17288.1"/>
    </source>
</evidence>
<sequence length="660" mass="69386">MRTTLTALAILAAVPAGAATLQEQYAAAQAAFDAGRFAEARSGFAAILPRLDANPKMKTQAAIVRSRMGTAAFGLGEPEAAVALIQAALPVLDPKSPDWVNAMLELGLTQEQLIDFDGAARSYRAVITATPDEGARLSATIGAARVLTFSDPAAARTYADEALRAGAAAFADKTKRDSYAQLLSLRGRIELNAGQPKAARVWLDKALSAAGGLSTRVSAADVRIRGDLGLAAFFAGDEEATRKYLAYTGAGQLPEQGFELGADMPLPSCAPVGAVGRDDMAVVEFQIANDGRVTGATPVYATSPTAAVEFAQAVRGWSWRPEAAVKLPAFWRQTVRLELRCANRGPAVVDRIAYGSASEAWLDRQGTVTDLPPAEAAALPVLRAELARRTVSDGVSSTRLLPVQLALIGNGVRTAAEAASAVASAYSIATANGAPADLLIYLRLRQAEIDSEVRAKGDWRRQSRESAQALEALLVALDREGLGATRGSALVAVRLASWTASNKNTEAQAAAYRRILATPSAALADGDQLRQVARLGLASIEAAARRIDTARALLAETGLTAEQCSTVPVPPTLTRATVGAADFPNEAMRWGFEGKVRVGYDIDSKGLPQGVRTVVAHPPLVFSEAAARSARDFRYKPAFRDGASVVCGGIQQGISFKIRK</sequence>
<evidence type="ECO:0000313" key="4">
    <source>
        <dbReference type="Proteomes" id="UP000317894"/>
    </source>
</evidence>
<accession>A0A552UGD8</accession>
<keyword evidence="1" id="KW-0732">Signal</keyword>
<feature type="chain" id="PRO_5021769752" description="TonB C-terminal domain-containing protein" evidence="1">
    <location>
        <begin position="19"/>
        <end position="660"/>
    </location>
</feature>
<dbReference type="SUPFAM" id="SSF74653">
    <property type="entry name" value="TolA/TonB C-terminal domain"/>
    <property type="match status" value="1"/>
</dbReference>
<reference evidence="3 4" key="1">
    <citation type="submission" date="2019-07" db="EMBL/GenBank/DDBJ databases">
        <title>Novel species isolated from glacier.</title>
        <authorList>
            <person name="Liu Q."/>
            <person name="Xin Y.-H."/>
        </authorList>
    </citation>
    <scope>NUCLEOTIDE SEQUENCE [LARGE SCALE GENOMIC DNA]</scope>
    <source>
        <strain evidence="3 4">LB1R16</strain>
    </source>
</reference>
<feature type="signal peptide" evidence="1">
    <location>
        <begin position="1"/>
        <end position="18"/>
    </location>
</feature>
<evidence type="ECO:0000259" key="2">
    <source>
        <dbReference type="PROSITE" id="PS52015"/>
    </source>
</evidence>
<name>A0A552UGD8_9SPHN</name>
<dbReference type="Gene3D" id="3.30.1150.10">
    <property type="match status" value="1"/>
</dbReference>
<dbReference type="Gene3D" id="1.25.40.10">
    <property type="entry name" value="Tetratricopeptide repeat domain"/>
    <property type="match status" value="1"/>
</dbReference>
<dbReference type="Pfam" id="PF03544">
    <property type="entry name" value="TonB_C"/>
    <property type="match status" value="1"/>
</dbReference>
<dbReference type="RefSeq" id="WP_143554833.1">
    <property type="nucleotide sequence ID" value="NZ_VJWA01000001.1"/>
</dbReference>
<dbReference type="Proteomes" id="UP000317894">
    <property type="component" value="Unassembled WGS sequence"/>
</dbReference>
<evidence type="ECO:0000256" key="1">
    <source>
        <dbReference type="SAM" id="SignalP"/>
    </source>
</evidence>
<feature type="domain" description="TonB C-terminal" evidence="2">
    <location>
        <begin position="568"/>
        <end position="660"/>
    </location>
</feature>
<organism evidence="3 4">
    <name type="scientific">Glacieibacterium frigidum</name>
    <dbReference type="NCBI Taxonomy" id="2593303"/>
    <lineage>
        <taxon>Bacteria</taxon>
        <taxon>Pseudomonadati</taxon>
        <taxon>Pseudomonadota</taxon>
        <taxon>Alphaproteobacteria</taxon>
        <taxon>Sphingomonadales</taxon>
        <taxon>Sphingosinicellaceae</taxon>
        <taxon>Glacieibacterium</taxon>
    </lineage>
</organism>
<dbReference type="PROSITE" id="PS52015">
    <property type="entry name" value="TONB_CTD"/>
    <property type="match status" value="1"/>
</dbReference>
<protein>
    <recommendedName>
        <fullName evidence="2">TonB C-terminal domain-containing protein</fullName>
    </recommendedName>
</protein>
<dbReference type="EMBL" id="VJWA01000001">
    <property type="protein sequence ID" value="TRW17288.1"/>
    <property type="molecule type" value="Genomic_DNA"/>
</dbReference>
<dbReference type="SMART" id="SM00028">
    <property type="entry name" value="TPR"/>
    <property type="match status" value="3"/>
</dbReference>
<dbReference type="InterPro" id="IPR019734">
    <property type="entry name" value="TPR_rpt"/>
</dbReference>
<dbReference type="OrthoDB" id="7490440at2"/>
<gene>
    <name evidence="3" type="ORF">FMM06_03645</name>
</gene>
<comment type="caution">
    <text evidence="3">The sequence shown here is derived from an EMBL/GenBank/DDBJ whole genome shotgun (WGS) entry which is preliminary data.</text>
</comment>
<keyword evidence="4" id="KW-1185">Reference proteome</keyword>
<dbReference type="InterPro" id="IPR011990">
    <property type="entry name" value="TPR-like_helical_dom_sf"/>
</dbReference>
<dbReference type="SUPFAM" id="SSF48452">
    <property type="entry name" value="TPR-like"/>
    <property type="match status" value="1"/>
</dbReference>
<dbReference type="InterPro" id="IPR037682">
    <property type="entry name" value="TonB_C"/>
</dbReference>
<proteinExistence type="predicted"/>
<dbReference type="GO" id="GO:0055085">
    <property type="term" value="P:transmembrane transport"/>
    <property type="evidence" value="ECO:0007669"/>
    <property type="project" value="InterPro"/>
</dbReference>
<dbReference type="AlphaFoldDB" id="A0A552UGD8"/>